<reference evidence="2" key="1">
    <citation type="submission" date="2023-06" db="EMBL/GenBank/DDBJ databases">
        <authorList>
            <person name="Kurt Z."/>
        </authorList>
    </citation>
    <scope>NUCLEOTIDE SEQUENCE</scope>
</reference>
<organism evidence="2">
    <name type="scientific">Hexamita inflata</name>
    <dbReference type="NCBI Taxonomy" id="28002"/>
    <lineage>
        <taxon>Eukaryota</taxon>
        <taxon>Metamonada</taxon>
        <taxon>Diplomonadida</taxon>
        <taxon>Hexamitidae</taxon>
        <taxon>Hexamitinae</taxon>
        <taxon>Hexamita</taxon>
    </lineage>
</organism>
<gene>
    <name evidence="2" type="ORF">HINF_LOCUS13502</name>
    <name evidence="3" type="ORF">HINF_LOCUS26703</name>
</gene>
<dbReference type="Proteomes" id="UP001642409">
    <property type="component" value="Unassembled WGS sequence"/>
</dbReference>
<dbReference type="AlphaFoldDB" id="A0AA86TT61"/>
<accession>A0AA86TT61</accession>
<evidence type="ECO:0000256" key="1">
    <source>
        <dbReference type="SAM" id="Phobius"/>
    </source>
</evidence>
<sequence length="247" mass="28290">MLWIIIGICRKSNAHLNLVSSVEKQKYNYIFDVALLTLKKRRTYSSQIIDEEGANSLYNKNGKVVLQLLPERQQIQRKIKPAGRKEAAEQVAAETTQCCPKKDSTQTTGSPGSKTSKSRCDVRFRIHRGQFIFSSFTFICGFILFGMLCYTQRSTDQIQRGFGPHLAARRQIAVCFRKLTRITELSGSRAQLIKLRLSEDSKYFITGWAVRFAQRMRLAPINVTRCFVGMVMSSRVNIELYFFESFG</sequence>
<protein>
    <submittedName>
        <fullName evidence="3">Hypothetical_protein</fullName>
    </submittedName>
</protein>
<reference evidence="3 4" key="2">
    <citation type="submission" date="2024-07" db="EMBL/GenBank/DDBJ databases">
        <authorList>
            <person name="Akdeniz Z."/>
        </authorList>
    </citation>
    <scope>NUCLEOTIDE SEQUENCE [LARGE SCALE GENOMIC DNA]</scope>
</reference>
<evidence type="ECO:0000313" key="3">
    <source>
        <dbReference type="EMBL" id="CAL6018918.1"/>
    </source>
</evidence>
<dbReference type="EMBL" id="CATOUU010000347">
    <property type="protein sequence ID" value="CAI9925857.1"/>
    <property type="molecule type" value="Genomic_DNA"/>
</dbReference>
<comment type="caution">
    <text evidence="2">The sequence shown here is derived from an EMBL/GenBank/DDBJ whole genome shotgun (WGS) entry which is preliminary data.</text>
</comment>
<keyword evidence="1" id="KW-0812">Transmembrane</keyword>
<keyword evidence="4" id="KW-1185">Reference proteome</keyword>
<evidence type="ECO:0000313" key="4">
    <source>
        <dbReference type="Proteomes" id="UP001642409"/>
    </source>
</evidence>
<proteinExistence type="predicted"/>
<feature type="transmembrane region" description="Helical" evidence="1">
    <location>
        <begin position="131"/>
        <end position="150"/>
    </location>
</feature>
<evidence type="ECO:0000313" key="2">
    <source>
        <dbReference type="EMBL" id="CAI9925857.1"/>
    </source>
</evidence>
<dbReference type="EMBL" id="CAXDID020000081">
    <property type="protein sequence ID" value="CAL6018918.1"/>
    <property type="molecule type" value="Genomic_DNA"/>
</dbReference>
<name>A0AA86TT61_9EUKA</name>
<keyword evidence="1" id="KW-1133">Transmembrane helix</keyword>
<keyword evidence="1" id="KW-0472">Membrane</keyword>